<gene>
    <name evidence="4" type="ORF">SERLA73DRAFT_48062</name>
</gene>
<evidence type="ECO:0000259" key="3">
    <source>
        <dbReference type="Pfam" id="PF13359"/>
    </source>
</evidence>
<sequence>FFRPQYPEEYFNLPHASAQNVVERIFGDLKGQFGILRVAIEYDMSIQAKVPPAVCMLHNFIKTHDPSNINAPNDINLLNPTPEVDNGELSHTPPTEANRTVANNCCDQIAHAMWIDYQQELGRRGLL</sequence>
<reference evidence="5" key="1">
    <citation type="journal article" date="2011" name="Science">
        <title>The plant cell wall-decomposing machinery underlies the functional diversity of forest fungi.</title>
        <authorList>
            <person name="Eastwood D.C."/>
            <person name="Floudas D."/>
            <person name="Binder M."/>
            <person name="Majcherczyk A."/>
            <person name="Schneider P."/>
            <person name="Aerts A."/>
            <person name="Asiegbu F.O."/>
            <person name="Baker S.E."/>
            <person name="Barry K."/>
            <person name="Bendiksby M."/>
            <person name="Blumentritt M."/>
            <person name="Coutinho P.M."/>
            <person name="Cullen D."/>
            <person name="de Vries R.P."/>
            <person name="Gathman A."/>
            <person name="Goodell B."/>
            <person name="Henrissat B."/>
            <person name="Ihrmark K."/>
            <person name="Kauserud H."/>
            <person name="Kohler A."/>
            <person name="LaButti K."/>
            <person name="Lapidus A."/>
            <person name="Lavin J.L."/>
            <person name="Lee Y.-H."/>
            <person name="Lindquist E."/>
            <person name="Lilly W."/>
            <person name="Lucas S."/>
            <person name="Morin E."/>
            <person name="Murat C."/>
            <person name="Oguiza J.A."/>
            <person name="Park J."/>
            <person name="Pisabarro A.G."/>
            <person name="Riley R."/>
            <person name="Rosling A."/>
            <person name="Salamov A."/>
            <person name="Schmidt O."/>
            <person name="Schmutz J."/>
            <person name="Skrede I."/>
            <person name="Stenlid J."/>
            <person name="Wiebenga A."/>
            <person name="Xie X."/>
            <person name="Kuees U."/>
            <person name="Hibbett D.S."/>
            <person name="Hoffmeister D."/>
            <person name="Hoegberg N."/>
            <person name="Martin F."/>
            <person name="Grigoriev I.V."/>
            <person name="Watkinson S.C."/>
        </authorList>
    </citation>
    <scope>NUCLEOTIDE SEQUENCE [LARGE SCALE GENOMIC DNA]</scope>
    <source>
        <strain evidence="5">strain S7.3</strain>
    </source>
</reference>
<organism evidence="5">
    <name type="scientific">Serpula lacrymans var. lacrymans (strain S7.3)</name>
    <name type="common">Dry rot fungus</name>
    <dbReference type="NCBI Taxonomy" id="936435"/>
    <lineage>
        <taxon>Eukaryota</taxon>
        <taxon>Fungi</taxon>
        <taxon>Dikarya</taxon>
        <taxon>Basidiomycota</taxon>
        <taxon>Agaricomycotina</taxon>
        <taxon>Agaricomycetes</taxon>
        <taxon>Agaricomycetidae</taxon>
        <taxon>Boletales</taxon>
        <taxon>Coniophorineae</taxon>
        <taxon>Serpulaceae</taxon>
        <taxon>Serpula</taxon>
    </lineage>
</organism>
<comment type="cofactor">
    <cofactor evidence="1">
        <name>a divalent metal cation</name>
        <dbReference type="ChEBI" id="CHEBI:60240"/>
    </cofactor>
</comment>
<dbReference type="Proteomes" id="UP000008063">
    <property type="component" value="Unassembled WGS sequence"/>
</dbReference>
<evidence type="ECO:0000256" key="2">
    <source>
        <dbReference type="ARBA" id="ARBA00022723"/>
    </source>
</evidence>
<keyword evidence="2" id="KW-0479">Metal-binding</keyword>
<name>F8PM19_SERL3</name>
<dbReference type="AlphaFoldDB" id="F8PM19"/>
<dbReference type="Pfam" id="PF13359">
    <property type="entry name" value="DDE_Tnp_4"/>
    <property type="match status" value="1"/>
</dbReference>
<evidence type="ECO:0000313" key="4">
    <source>
        <dbReference type="EMBL" id="EGO02651.1"/>
    </source>
</evidence>
<feature type="domain" description="DDE Tnp4" evidence="3">
    <location>
        <begin position="8"/>
        <end position="59"/>
    </location>
</feature>
<evidence type="ECO:0000256" key="1">
    <source>
        <dbReference type="ARBA" id="ARBA00001968"/>
    </source>
</evidence>
<keyword evidence="5" id="KW-1185">Reference proteome</keyword>
<dbReference type="GO" id="GO:0046872">
    <property type="term" value="F:metal ion binding"/>
    <property type="evidence" value="ECO:0007669"/>
    <property type="project" value="UniProtKB-KW"/>
</dbReference>
<accession>F8PM19</accession>
<dbReference type="InParanoid" id="F8PM19"/>
<evidence type="ECO:0000313" key="5">
    <source>
        <dbReference type="Proteomes" id="UP000008063"/>
    </source>
</evidence>
<dbReference type="HOGENOM" id="CLU_040082_4_0_1"/>
<dbReference type="STRING" id="936435.F8PM19"/>
<proteinExistence type="predicted"/>
<dbReference type="InterPro" id="IPR027806">
    <property type="entry name" value="HARBI1_dom"/>
</dbReference>
<dbReference type="EMBL" id="GL945476">
    <property type="protein sequence ID" value="EGO02651.1"/>
    <property type="molecule type" value="Genomic_DNA"/>
</dbReference>
<protein>
    <recommendedName>
        <fullName evidence="3">DDE Tnp4 domain-containing protein</fullName>
    </recommendedName>
</protein>
<feature type="non-terminal residue" evidence="4">
    <location>
        <position position="1"/>
    </location>
</feature>